<sequence length="525" mass="58636">MAVDLRKETYSALSRRPAQIMQIPIKEDVIVPDSKPDVGRILQTGVRFAPEESTLEGQRIRFGGKLEFTVLYLGDGDSCEVHSMKTSVTVDDFLNVDGLPPEADGRIRYELKNTIENVRTTLLNSRKLNLSALLEMEAVLTWCQDTPMVMDVQGIDGIQIQTHGMPMRRLMADKDEKFIVKDEIKIASSSPNIGEILWWDATIKNKEQRIADDKVTLKGDIGVCVLYTGMEGGGQVEFLESMLPFNGIIECTGVKPEMMAQLKLSIVKCFLQIGQDQDGEDRVLDAEIVCQCGLKVYEETQQDVISDLYAPAWDLDISKKICPVQRFIFCNQMKAGITEVLSVPESAPDILQIFYASARPKLDDYTILEDQIQVEGVLYVKVFYLAADDHCPISSFSEIVPFSQKIEARGIRPDHLVEIDPFLESVSGAMQGGREVEIRANLMLDACVVEEKDIALLTDVSAKQREPEELDSLPSMAVYLVQRGDDLWSIAKHYNTTMDTVAKLNSIDPQGTLKEGTPLIMVKEA</sequence>
<dbReference type="InterPro" id="IPR036779">
    <property type="entry name" value="LysM_dom_sf"/>
</dbReference>
<dbReference type="Gene3D" id="3.10.350.10">
    <property type="entry name" value="LysM domain"/>
    <property type="match status" value="1"/>
</dbReference>
<gene>
    <name evidence="2" type="ORF">H8730_13165</name>
</gene>
<reference evidence="2" key="1">
    <citation type="submission" date="2020-08" db="EMBL/GenBank/DDBJ databases">
        <title>Genome public.</title>
        <authorList>
            <person name="Liu C."/>
            <person name="Sun Q."/>
        </authorList>
    </citation>
    <scope>NUCLEOTIDE SEQUENCE</scope>
    <source>
        <strain evidence="2">NSJ-32</strain>
    </source>
</reference>
<accession>A0A926I2N2</accession>
<evidence type="ECO:0000313" key="2">
    <source>
        <dbReference type="EMBL" id="MBC8544490.1"/>
    </source>
</evidence>
<feature type="domain" description="LysM" evidence="1">
    <location>
        <begin position="477"/>
        <end position="521"/>
    </location>
</feature>
<organism evidence="2 3">
    <name type="scientific">Bianquea renquensis</name>
    <dbReference type="NCBI Taxonomy" id="2763661"/>
    <lineage>
        <taxon>Bacteria</taxon>
        <taxon>Bacillati</taxon>
        <taxon>Bacillota</taxon>
        <taxon>Clostridia</taxon>
        <taxon>Eubacteriales</taxon>
        <taxon>Bianqueaceae</taxon>
        <taxon>Bianquea</taxon>
    </lineage>
</organism>
<dbReference type="Proteomes" id="UP000657006">
    <property type="component" value="Unassembled WGS sequence"/>
</dbReference>
<dbReference type="EMBL" id="JACRSQ010000023">
    <property type="protein sequence ID" value="MBC8544490.1"/>
    <property type="molecule type" value="Genomic_DNA"/>
</dbReference>
<name>A0A926I2N2_9FIRM</name>
<evidence type="ECO:0000313" key="3">
    <source>
        <dbReference type="Proteomes" id="UP000657006"/>
    </source>
</evidence>
<dbReference type="InterPro" id="IPR018392">
    <property type="entry name" value="LysM"/>
</dbReference>
<comment type="caution">
    <text evidence="2">The sequence shown here is derived from an EMBL/GenBank/DDBJ whole genome shotgun (WGS) entry which is preliminary data.</text>
</comment>
<dbReference type="RefSeq" id="WP_177714166.1">
    <property type="nucleotide sequence ID" value="NZ_JACRSQ010000023.1"/>
</dbReference>
<protein>
    <submittedName>
        <fullName evidence="2">DUF3794 domain-containing protein</fullName>
    </submittedName>
</protein>
<proteinExistence type="predicted"/>
<dbReference type="SUPFAM" id="SSF54106">
    <property type="entry name" value="LysM domain"/>
    <property type="match status" value="1"/>
</dbReference>
<dbReference type="PROSITE" id="PS51782">
    <property type="entry name" value="LYSM"/>
    <property type="match status" value="1"/>
</dbReference>
<evidence type="ECO:0000259" key="1">
    <source>
        <dbReference type="PROSITE" id="PS51782"/>
    </source>
</evidence>
<dbReference type="Pfam" id="PF12673">
    <property type="entry name" value="SipL"/>
    <property type="match status" value="3"/>
</dbReference>
<keyword evidence="3" id="KW-1185">Reference proteome</keyword>
<dbReference type="Pfam" id="PF01476">
    <property type="entry name" value="LysM"/>
    <property type="match status" value="1"/>
</dbReference>
<dbReference type="AlphaFoldDB" id="A0A926I2N2"/>
<dbReference type="CDD" id="cd00118">
    <property type="entry name" value="LysM"/>
    <property type="match status" value="1"/>
</dbReference>
<dbReference type="InterPro" id="IPR024300">
    <property type="entry name" value="SipL_SPOCS_dom"/>
</dbReference>